<dbReference type="CDD" id="cd00077">
    <property type="entry name" value="HDc"/>
    <property type="match status" value="1"/>
</dbReference>
<dbReference type="InterPro" id="IPR052020">
    <property type="entry name" value="Cyclic_di-GMP/3'3'-cGAMP_PDE"/>
</dbReference>
<dbReference type="SMART" id="SM00448">
    <property type="entry name" value="REC"/>
    <property type="match status" value="1"/>
</dbReference>
<keyword evidence="1" id="KW-0597">Phosphoprotein</keyword>
<dbReference type="PANTHER" id="PTHR45228:SF1">
    <property type="entry name" value="CYCLIC DI-GMP PHOSPHODIESTERASE TM_0186"/>
    <property type="match status" value="1"/>
</dbReference>
<feature type="modified residue" description="4-aspartylphosphate" evidence="1">
    <location>
        <position position="58"/>
    </location>
</feature>
<evidence type="ECO:0000259" key="3">
    <source>
        <dbReference type="PROSITE" id="PS51832"/>
    </source>
</evidence>
<dbReference type="SUPFAM" id="SSF52172">
    <property type="entry name" value="CheY-like"/>
    <property type="match status" value="1"/>
</dbReference>
<proteinExistence type="predicted"/>
<dbReference type="PROSITE" id="PS50110">
    <property type="entry name" value="RESPONSE_REGULATORY"/>
    <property type="match status" value="1"/>
</dbReference>
<keyword evidence="5" id="KW-1185">Reference proteome</keyword>
<dbReference type="InterPro" id="IPR001789">
    <property type="entry name" value="Sig_transdc_resp-reg_receiver"/>
</dbReference>
<organism evidence="4 5">
    <name type="scientific">Gordonibacter faecis</name>
    <dbReference type="NCBI Taxonomy" id="3047475"/>
    <lineage>
        <taxon>Bacteria</taxon>
        <taxon>Bacillati</taxon>
        <taxon>Actinomycetota</taxon>
        <taxon>Coriobacteriia</taxon>
        <taxon>Eggerthellales</taxon>
        <taxon>Eggerthellaceae</taxon>
        <taxon>Gordonibacter</taxon>
    </lineage>
</organism>
<feature type="domain" description="Response regulatory" evidence="2">
    <location>
        <begin position="8"/>
        <end position="125"/>
    </location>
</feature>
<comment type="caution">
    <text evidence="4">The sequence shown here is derived from an EMBL/GenBank/DDBJ whole genome shotgun (WGS) entry which is preliminary data.</text>
</comment>
<dbReference type="EMBL" id="JASJEU010000022">
    <property type="protein sequence ID" value="MDJ1651445.1"/>
    <property type="molecule type" value="Genomic_DNA"/>
</dbReference>
<dbReference type="InterPro" id="IPR011006">
    <property type="entry name" value="CheY-like_superfamily"/>
</dbReference>
<dbReference type="Pfam" id="PF00072">
    <property type="entry name" value="Response_reg"/>
    <property type="match status" value="1"/>
</dbReference>
<dbReference type="Pfam" id="PF13487">
    <property type="entry name" value="HD_5"/>
    <property type="match status" value="1"/>
</dbReference>
<dbReference type="RefSeq" id="WP_283832789.1">
    <property type="nucleotide sequence ID" value="NZ_JASJEU010000022.1"/>
</dbReference>
<dbReference type="SUPFAM" id="SSF109604">
    <property type="entry name" value="HD-domain/PDEase-like"/>
    <property type="match status" value="1"/>
</dbReference>
<dbReference type="SMART" id="SM00471">
    <property type="entry name" value="HDc"/>
    <property type="match status" value="1"/>
</dbReference>
<gene>
    <name evidence="4" type="ORF">QNJ86_11590</name>
</gene>
<sequence length="509" mass="56379">MTASKRQTILIADDTAVNRSMLSDILSDDYDILEACDGVEALNILRRREGSIALLLLDIVMPNMDGFDVLTHLHRNHWSDDVPVIVISAETSPAYIRKGFELGVVDYVNRPFDPEVVLQRVRNTIALFAKQNLLKDLIAEQVQEREKTNTLMVDILSTVVEFRNGESGLHVARIRIITEILLEAMKSRFPDYNLTPSKIALISNAAALHDIGKIAIPEEILNKPGRLTEEEFEVMKTHAAIGDEMLEGLHFGKNEALVTCAREICRWHHERWDGRGYPDGLAGEEIPVAAQVVALADVYDALVSERVYKSAFSHETAVAMIENGECGAFNPDLMRCFLEEADHLRDMVALRSDRSLELFDVGKLSREVMERSEPGLADRTVLLLERERAKFKFTASYFDGVLFDYDIESDTVVFSGRGCERFGYAEIVVGASAREFLPDTAKAIGVLARVSENSSPTSPVFEAQVDLPLADGTLLCCNVACLVVWAEDGDTLHKLGVVGRIVAVEGAAA</sequence>
<feature type="domain" description="HD-GYP" evidence="3">
    <location>
        <begin position="145"/>
        <end position="353"/>
    </location>
</feature>
<reference evidence="4 5" key="1">
    <citation type="submission" date="2023-05" db="EMBL/GenBank/DDBJ databases">
        <title>Gordonibacter KGMB12511T sp. nov., isolated from faeces of healthy Korean.</title>
        <authorList>
            <person name="Kim H.S."/>
            <person name="Kim J.-S."/>
            <person name="Suh M.K."/>
            <person name="Eom M.K."/>
            <person name="Do H.E."/>
            <person name="Lee J.-S."/>
        </authorList>
    </citation>
    <scope>NUCLEOTIDE SEQUENCE [LARGE SCALE GENOMIC DNA]</scope>
    <source>
        <strain evidence="4 5">KGMB12511</strain>
    </source>
</reference>
<evidence type="ECO:0000313" key="4">
    <source>
        <dbReference type="EMBL" id="MDJ1651445.1"/>
    </source>
</evidence>
<dbReference type="PROSITE" id="PS51832">
    <property type="entry name" value="HD_GYP"/>
    <property type="match status" value="1"/>
</dbReference>
<evidence type="ECO:0000259" key="2">
    <source>
        <dbReference type="PROSITE" id="PS50110"/>
    </source>
</evidence>
<evidence type="ECO:0000313" key="5">
    <source>
        <dbReference type="Proteomes" id="UP001232750"/>
    </source>
</evidence>
<dbReference type="InterPro" id="IPR037522">
    <property type="entry name" value="HD_GYP_dom"/>
</dbReference>
<dbReference type="Gene3D" id="1.10.3210.10">
    <property type="entry name" value="Hypothetical protein af1432"/>
    <property type="match status" value="1"/>
</dbReference>
<name>A0ABT7DPH2_9ACTN</name>
<protein>
    <submittedName>
        <fullName evidence="4">Response regulator</fullName>
    </submittedName>
</protein>
<dbReference type="InterPro" id="IPR003607">
    <property type="entry name" value="HD/PDEase_dom"/>
</dbReference>
<dbReference type="Proteomes" id="UP001232750">
    <property type="component" value="Unassembled WGS sequence"/>
</dbReference>
<dbReference type="Gene3D" id="3.40.50.2300">
    <property type="match status" value="1"/>
</dbReference>
<accession>A0ABT7DPH2</accession>
<evidence type="ECO:0000256" key="1">
    <source>
        <dbReference type="PROSITE-ProRule" id="PRU00169"/>
    </source>
</evidence>
<dbReference type="PANTHER" id="PTHR45228">
    <property type="entry name" value="CYCLIC DI-GMP PHOSPHODIESTERASE TM_0186-RELATED"/>
    <property type="match status" value="1"/>
</dbReference>